<feature type="region of interest" description="Disordered" evidence="1">
    <location>
        <begin position="46"/>
        <end position="69"/>
    </location>
</feature>
<evidence type="ECO:0000256" key="1">
    <source>
        <dbReference type="SAM" id="MobiDB-lite"/>
    </source>
</evidence>
<evidence type="ECO:0000313" key="3">
    <source>
        <dbReference type="Proteomes" id="UP000193335"/>
    </source>
</evidence>
<accession>A0A1Y2J613</accession>
<sequence length="129" mass="14831">MSNDKRKSSPSPQTEDDWGIAEDESDRIKSFRPDPELARAVLKRYKEGRRQTKAGPRPAMAPKAQPEKRGWQLDRLRDVLRIVFPPDGRVPANFTHGAVQGLIAPEYEKENWKLPSIDSIARVRDRRKT</sequence>
<protein>
    <submittedName>
        <fullName evidence="2">Uncharacterized protein</fullName>
    </submittedName>
</protein>
<organism evidence="2 3">
    <name type="scientific">Bradyrhizobium japonicum</name>
    <dbReference type="NCBI Taxonomy" id="375"/>
    <lineage>
        <taxon>Bacteria</taxon>
        <taxon>Pseudomonadati</taxon>
        <taxon>Pseudomonadota</taxon>
        <taxon>Alphaproteobacteria</taxon>
        <taxon>Hyphomicrobiales</taxon>
        <taxon>Nitrobacteraceae</taxon>
        <taxon>Bradyrhizobium</taxon>
    </lineage>
</organism>
<comment type="caution">
    <text evidence="2">The sequence shown here is derived from an EMBL/GenBank/DDBJ whole genome shotgun (WGS) entry which is preliminary data.</text>
</comment>
<dbReference type="AlphaFoldDB" id="A0A1Y2J613"/>
<name>A0A1Y2J613_BRAJP</name>
<dbReference type="RefSeq" id="WP_085405606.1">
    <property type="nucleotide sequence ID" value="NZ_NAFL01000287.1"/>
</dbReference>
<proteinExistence type="predicted"/>
<feature type="region of interest" description="Disordered" evidence="1">
    <location>
        <begin position="1"/>
        <end position="33"/>
    </location>
</feature>
<reference evidence="2 3" key="1">
    <citation type="submission" date="2017-03" db="EMBL/GenBank/DDBJ databases">
        <title>Whole genome sequences of fourteen strains of Bradyrhizobium canariense and one strain of Bradyrhizobium japonicum isolated from Lupinus (Papilionoideae: Genisteae) species in Algeria.</title>
        <authorList>
            <person name="Crovadore J."/>
            <person name="Chekireb D."/>
            <person name="Brachmann A."/>
            <person name="Chablais R."/>
            <person name="Cochard B."/>
            <person name="Lefort F."/>
        </authorList>
    </citation>
    <scope>NUCLEOTIDE SEQUENCE [LARGE SCALE GENOMIC DNA]</scope>
    <source>
        <strain evidence="2 3">UBMA197</strain>
    </source>
</reference>
<dbReference type="Proteomes" id="UP000193335">
    <property type="component" value="Unassembled WGS sequence"/>
</dbReference>
<feature type="compositionally biased region" description="Acidic residues" evidence="1">
    <location>
        <begin position="14"/>
        <end position="25"/>
    </location>
</feature>
<evidence type="ECO:0000313" key="2">
    <source>
        <dbReference type="EMBL" id="OSJ21237.1"/>
    </source>
</evidence>
<dbReference type="EMBL" id="NAFL01000287">
    <property type="protein sequence ID" value="OSJ21237.1"/>
    <property type="molecule type" value="Genomic_DNA"/>
</dbReference>
<gene>
    <name evidence="2" type="ORF">BSZ19_48280</name>
</gene>